<dbReference type="GO" id="GO:0000398">
    <property type="term" value="P:mRNA splicing, via spliceosome"/>
    <property type="evidence" value="ECO:0007669"/>
    <property type="project" value="InterPro"/>
</dbReference>
<evidence type="ECO:0000256" key="5">
    <source>
        <dbReference type="ARBA" id="ARBA00023242"/>
    </source>
</evidence>
<evidence type="ECO:0000256" key="6">
    <source>
        <dbReference type="SAM" id="MobiDB-lite"/>
    </source>
</evidence>
<keyword evidence="4" id="KW-0862">Zinc</keyword>
<gene>
    <name evidence="8" type="primary">Zmat2_1</name>
    <name evidence="8" type="ORF">g.15327</name>
</gene>
<dbReference type="InterPro" id="IPR000690">
    <property type="entry name" value="Matrin/U1-C_Znf_C2H2"/>
</dbReference>
<comment type="subcellular location">
    <subcellularLocation>
        <location evidence="1">Nucleus</location>
    </subcellularLocation>
</comment>
<evidence type="ECO:0000256" key="4">
    <source>
        <dbReference type="ARBA" id="ARBA00022833"/>
    </source>
</evidence>
<dbReference type="GO" id="GO:0005681">
    <property type="term" value="C:spliceosomal complex"/>
    <property type="evidence" value="ECO:0007669"/>
    <property type="project" value="InterPro"/>
</dbReference>
<evidence type="ECO:0000256" key="3">
    <source>
        <dbReference type="ARBA" id="ARBA00022771"/>
    </source>
</evidence>
<dbReference type="InterPro" id="IPR036236">
    <property type="entry name" value="Znf_C2H2_sf"/>
</dbReference>
<dbReference type="GO" id="GO:0046540">
    <property type="term" value="C:U4/U6 x U5 tri-snRNP complex"/>
    <property type="evidence" value="ECO:0007669"/>
    <property type="project" value="TreeGrafter"/>
</dbReference>
<evidence type="ECO:0000259" key="7">
    <source>
        <dbReference type="PROSITE" id="PS50171"/>
    </source>
</evidence>
<dbReference type="PANTHER" id="PTHR45986:SF1">
    <property type="entry name" value="ZINC FINGER MATRIN-TYPE PROTEIN 2"/>
    <property type="match status" value="1"/>
</dbReference>
<feature type="non-terminal residue" evidence="8">
    <location>
        <position position="1"/>
    </location>
</feature>
<dbReference type="SUPFAM" id="SSF57667">
    <property type="entry name" value="beta-beta-alpha zinc fingers"/>
    <property type="match status" value="1"/>
</dbReference>
<keyword evidence="3" id="KW-0863">Zinc-finger</keyword>
<dbReference type="AlphaFoldDB" id="A0A146M0P9"/>
<evidence type="ECO:0000313" key="8">
    <source>
        <dbReference type="EMBL" id="JAQ13401.1"/>
    </source>
</evidence>
<proteinExistence type="predicted"/>
<dbReference type="InterPro" id="IPR003604">
    <property type="entry name" value="Matrin/U1-like-C_Znf_C2H2"/>
</dbReference>
<dbReference type="EMBL" id="GDHC01005228">
    <property type="protein sequence ID" value="JAQ13401.1"/>
    <property type="molecule type" value="Transcribed_RNA"/>
</dbReference>
<dbReference type="Pfam" id="PF12171">
    <property type="entry name" value="zf-C2H2_jaz"/>
    <property type="match status" value="1"/>
</dbReference>
<keyword evidence="5" id="KW-0539">Nucleus</keyword>
<dbReference type="GO" id="GO:0003676">
    <property type="term" value="F:nucleic acid binding"/>
    <property type="evidence" value="ECO:0007669"/>
    <property type="project" value="InterPro"/>
</dbReference>
<reference evidence="8" key="1">
    <citation type="journal article" date="2016" name="Gigascience">
        <title>De novo construction of an expanded transcriptome assembly for the western tarnished plant bug, Lygus hesperus.</title>
        <authorList>
            <person name="Tassone E.E."/>
            <person name="Geib S.M."/>
            <person name="Hall B."/>
            <person name="Fabrick J.A."/>
            <person name="Brent C.S."/>
            <person name="Hull J.J."/>
        </authorList>
    </citation>
    <scope>NUCLEOTIDE SEQUENCE</scope>
</reference>
<evidence type="ECO:0000256" key="1">
    <source>
        <dbReference type="ARBA" id="ARBA00004123"/>
    </source>
</evidence>
<organism evidence="8">
    <name type="scientific">Lygus hesperus</name>
    <name type="common">Western plant bug</name>
    <dbReference type="NCBI Taxonomy" id="30085"/>
    <lineage>
        <taxon>Eukaryota</taxon>
        <taxon>Metazoa</taxon>
        <taxon>Ecdysozoa</taxon>
        <taxon>Arthropoda</taxon>
        <taxon>Hexapoda</taxon>
        <taxon>Insecta</taxon>
        <taxon>Pterygota</taxon>
        <taxon>Neoptera</taxon>
        <taxon>Paraneoptera</taxon>
        <taxon>Hemiptera</taxon>
        <taxon>Heteroptera</taxon>
        <taxon>Panheteroptera</taxon>
        <taxon>Cimicomorpha</taxon>
        <taxon>Miridae</taxon>
        <taxon>Mirini</taxon>
        <taxon>Lygus</taxon>
    </lineage>
</organism>
<dbReference type="Gene3D" id="3.30.160.60">
    <property type="entry name" value="Classic Zinc Finger"/>
    <property type="match status" value="1"/>
</dbReference>
<dbReference type="PANTHER" id="PTHR45986">
    <property type="entry name" value="ZINC FINGER MATRIN-TYPE PROTEIN 2"/>
    <property type="match status" value="1"/>
</dbReference>
<dbReference type="FunFam" id="3.30.160.60:FF:002461">
    <property type="entry name" value="Zinc finger matrin-type protein 2"/>
    <property type="match status" value="1"/>
</dbReference>
<dbReference type="PROSITE" id="PS50171">
    <property type="entry name" value="ZF_MATRIN"/>
    <property type="match status" value="1"/>
</dbReference>
<dbReference type="GO" id="GO:0008270">
    <property type="term" value="F:zinc ion binding"/>
    <property type="evidence" value="ECO:0007669"/>
    <property type="project" value="UniProtKB-KW"/>
</dbReference>
<protein>
    <submittedName>
        <fullName evidence="8">Zinc finger matrin-type protein 2</fullName>
    </submittedName>
</protein>
<feature type="domain" description="Matrin-type" evidence="7">
    <location>
        <begin position="52"/>
        <end position="82"/>
    </location>
</feature>
<dbReference type="InterPro" id="IPR022755">
    <property type="entry name" value="Znf_C2H2_jaz"/>
</dbReference>
<sequence>RKTRGKLDEKAKERTKVVKDFLQPHDKKLPLDQNLGKSFVLNTGTLNSRAGYYCDLCDCLLKDSMTYLNHINGKKHQRKLGMSMRVRRSTVEEIQERIRWNVERKAKERLRQQETIHDRMRRRDKEFSIRKKKRGGRKVQANRQRREKYLSFMDQKLQKLREETLGSVAGDETVGAATHTQESVEEELQRAMERANDLQDRGIFKKFIENSSDSEVDVEYNDDVKQRTLAQGIESMDTPAKLDTTPVASPST</sequence>
<accession>A0A146M0P9</accession>
<feature type="region of interest" description="Disordered" evidence="6">
    <location>
        <begin position="230"/>
        <end position="252"/>
    </location>
</feature>
<dbReference type="SMART" id="SM00451">
    <property type="entry name" value="ZnF_U1"/>
    <property type="match status" value="1"/>
</dbReference>
<keyword evidence="2" id="KW-0479">Metal-binding</keyword>
<evidence type="ECO:0000256" key="2">
    <source>
        <dbReference type="ARBA" id="ARBA00022723"/>
    </source>
</evidence>
<dbReference type="InterPro" id="IPR040107">
    <property type="entry name" value="Snu23"/>
</dbReference>
<name>A0A146M0P9_LYGHE</name>